<dbReference type="AlphaFoldDB" id="A0A1J1IYH0"/>
<evidence type="ECO:0000313" key="1">
    <source>
        <dbReference type="EMBL" id="CRL03625.1"/>
    </source>
</evidence>
<name>A0A1J1IYH0_9DIPT</name>
<dbReference type="EMBL" id="CVRI01000059">
    <property type="protein sequence ID" value="CRL03625.1"/>
    <property type="molecule type" value="Genomic_DNA"/>
</dbReference>
<evidence type="ECO:0000313" key="2">
    <source>
        <dbReference type="Proteomes" id="UP000183832"/>
    </source>
</evidence>
<proteinExistence type="predicted"/>
<protein>
    <submittedName>
        <fullName evidence="1">CLUMA_CG016856, isoform A</fullName>
    </submittedName>
</protein>
<accession>A0A1J1IYH0</accession>
<dbReference type="Proteomes" id="UP000183832">
    <property type="component" value="Unassembled WGS sequence"/>
</dbReference>
<sequence>MEIQSTHNISHTTPSTQSNMLMHVSEAFIKCFKLYSHVIKVIASCFHNVFKFMNEELRTNCVLNSHRELAYDLCFNFKITLHIESLNVSTFLWSVLTCAG</sequence>
<reference evidence="1 2" key="1">
    <citation type="submission" date="2015-04" db="EMBL/GenBank/DDBJ databases">
        <authorList>
            <person name="Syromyatnikov M.Y."/>
            <person name="Popov V.N."/>
        </authorList>
    </citation>
    <scope>NUCLEOTIDE SEQUENCE [LARGE SCALE GENOMIC DNA]</scope>
</reference>
<gene>
    <name evidence="1" type="ORF">CLUMA_CG016856</name>
</gene>
<organism evidence="1 2">
    <name type="scientific">Clunio marinus</name>
    <dbReference type="NCBI Taxonomy" id="568069"/>
    <lineage>
        <taxon>Eukaryota</taxon>
        <taxon>Metazoa</taxon>
        <taxon>Ecdysozoa</taxon>
        <taxon>Arthropoda</taxon>
        <taxon>Hexapoda</taxon>
        <taxon>Insecta</taxon>
        <taxon>Pterygota</taxon>
        <taxon>Neoptera</taxon>
        <taxon>Endopterygota</taxon>
        <taxon>Diptera</taxon>
        <taxon>Nematocera</taxon>
        <taxon>Chironomoidea</taxon>
        <taxon>Chironomidae</taxon>
        <taxon>Clunio</taxon>
    </lineage>
</organism>
<keyword evidence="2" id="KW-1185">Reference proteome</keyword>